<gene>
    <name evidence="8" type="ORF">H3H32_13690</name>
</gene>
<dbReference type="PANTHER" id="PTHR30026">
    <property type="entry name" value="OUTER MEMBRANE PROTEIN TOLC"/>
    <property type="match status" value="1"/>
</dbReference>
<reference evidence="8 9" key="1">
    <citation type="submission" date="2020-07" db="EMBL/GenBank/DDBJ databases">
        <title>Spirosoma foliorum sp. nov., isolated from the leaves on the Nejang mountain Korea, Republic of.</title>
        <authorList>
            <person name="Ho H."/>
            <person name="Lee Y.-J."/>
            <person name="Nurcahyanto D.-A."/>
            <person name="Kim S.-G."/>
        </authorList>
    </citation>
    <scope>NUCLEOTIDE SEQUENCE [LARGE SCALE GENOMIC DNA]</scope>
    <source>
        <strain evidence="8 9">PL0136</strain>
    </source>
</reference>
<evidence type="ECO:0000256" key="1">
    <source>
        <dbReference type="ARBA" id="ARBA00004442"/>
    </source>
</evidence>
<evidence type="ECO:0000256" key="2">
    <source>
        <dbReference type="ARBA" id="ARBA00007613"/>
    </source>
</evidence>
<dbReference type="Gene3D" id="1.20.1600.10">
    <property type="entry name" value="Outer membrane efflux proteins (OEP)"/>
    <property type="match status" value="1"/>
</dbReference>
<evidence type="ECO:0000313" key="9">
    <source>
        <dbReference type="Proteomes" id="UP000515369"/>
    </source>
</evidence>
<protein>
    <submittedName>
        <fullName evidence="8">TolC family protein</fullName>
    </submittedName>
</protein>
<keyword evidence="9" id="KW-1185">Reference proteome</keyword>
<evidence type="ECO:0000256" key="7">
    <source>
        <dbReference type="ARBA" id="ARBA00023237"/>
    </source>
</evidence>
<proteinExistence type="inferred from homology"/>
<dbReference type="GO" id="GO:0015288">
    <property type="term" value="F:porin activity"/>
    <property type="evidence" value="ECO:0007669"/>
    <property type="project" value="TreeGrafter"/>
</dbReference>
<dbReference type="InterPro" id="IPR051906">
    <property type="entry name" value="TolC-like"/>
</dbReference>
<evidence type="ECO:0000256" key="5">
    <source>
        <dbReference type="ARBA" id="ARBA00022692"/>
    </source>
</evidence>
<dbReference type="KEGG" id="sfol:H3H32_13690"/>
<comment type="similarity">
    <text evidence="2">Belongs to the outer membrane factor (OMF) (TC 1.B.17) family.</text>
</comment>
<dbReference type="GO" id="GO:1990281">
    <property type="term" value="C:efflux pump complex"/>
    <property type="evidence" value="ECO:0007669"/>
    <property type="project" value="TreeGrafter"/>
</dbReference>
<accession>A0A7G5H422</accession>
<name>A0A7G5H422_9BACT</name>
<dbReference type="EMBL" id="CP059732">
    <property type="protein sequence ID" value="QMW05864.1"/>
    <property type="molecule type" value="Genomic_DNA"/>
</dbReference>
<evidence type="ECO:0000313" key="8">
    <source>
        <dbReference type="EMBL" id="QMW05864.1"/>
    </source>
</evidence>
<dbReference type="GO" id="GO:0009279">
    <property type="term" value="C:cell outer membrane"/>
    <property type="evidence" value="ECO:0007669"/>
    <property type="project" value="UniProtKB-SubCell"/>
</dbReference>
<dbReference type="PANTHER" id="PTHR30026:SF20">
    <property type="entry name" value="OUTER MEMBRANE PROTEIN TOLC"/>
    <property type="match status" value="1"/>
</dbReference>
<organism evidence="8 9">
    <name type="scientific">Spirosoma foliorum</name>
    <dbReference type="NCBI Taxonomy" id="2710596"/>
    <lineage>
        <taxon>Bacteria</taxon>
        <taxon>Pseudomonadati</taxon>
        <taxon>Bacteroidota</taxon>
        <taxon>Cytophagia</taxon>
        <taxon>Cytophagales</taxon>
        <taxon>Cytophagaceae</taxon>
        <taxon>Spirosoma</taxon>
    </lineage>
</organism>
<evidence type="ECO:0000256" key="3">
    <source>
        <dbReference type="ARBA" id="ARBA00022448"/>
    </source>
</evidence>
<keyword evidence="7" id="KW-0998">Cell outer membrane</keyword>
<keyword evidence="3" id="KW-0813">Transport</keyword>
<comment type="subcellular location">
    <subcellularLocation>
        <location evidence="1">Cell outer membrane</location>
    </subcellularLocation>
</comment>
<dbReference type="Proteomes" id="UP000515369">
    <property type="component" value="Chromosome"/>
</dbReference>
<dbReference type="AlphaFoldDB" id="A0A7G5H422"/>
<dbReference type="InterPro" id="IPR003423">
    <property type="entry name" value="OMP_efflux"/>
</dbReference>
<dbReference type="SUPFAM" id="SSF56954">
    <property type="entry name" value="Outer membrane efflux proteins (OEP)"/>
    <property type="match status" value="1"/>
</dbReference>
<dbReference type="Pfam" id="PF02321">
    <property type="entry name" value="OEP"/>
    <property type="match status" value="1"/>
</dbReference>
<dbReference type="RefSeq" id="WP_182463238.1">
    <property type="nucleotide sequence ID" value="NZ_CP059732.1"/>
</dbReference>
<evidence type="ECO:0000256" key="6">
    <source>
        <dbReference type="ARBA" id="ARBA00023136"/>
    </source>
</evidence>
<keyword evidence="4" id="KW-1134">Transmembrane beta strand</keyword>
<keyword evidence="6" id="KW-0472">Membrane</keyword>
<sequence length="279" mass="30754">MRFRLFRLNTILICRFSLFCLIGVLTISLCSGQNRGARGLVSFGASSGFADDTLYLDINQDIAGQLLPFDDLMKIAVTHSPLVKYQNEVANSLNEGYEIAKLQILQNVAGAANYSTGNQVLVSTGALQQGGTSTAQGSTLGQIANGYRVGIDVRFPLYELFGRKHQIRQAQANYKAAVHQRETVELSLKRDLIGIYQDMITTQQLLKILLVDEQASLTALRVGEVEIQKGQITADLMASITSRYVQAKTASEQAKGSFLKNVRYFEALVGMPIQRLKRN</sequence>
<evidence type="ECO:0000256" key="4">
    <source>
        <dbReference type="ARBA" id="ARBA00022452"/>
    </source>
</evidence>
<keyword evidence="5" id="KW-0812">Transmembrane</keyword>
<dbReference type="GO" id="GO:0015562">
    <property type="term" value="F:efflux transmembrane transporter activity"/>
    <property type="evidence" value="ECO:0007669"/>
    <property type="project" value="InterPro"/>
</dbReference>